<dbReference type="PROSITE" id="PS51910">
    <property type="entry name" value="GH18_2"/>
    <property type="match status" value="1"/>
</dbReference>
<dbReference type="PANTHER" id="PTHR46066:SF2">
    <property type="entry name" value="CHITINASE DOMAIN-CONTAINING PROTEIN 1"/>
    <property type="match status" value="1"/>
</dbReference>
<feature type="region of interest" description="Disordered" evidence="3">
    <location>
        <begin position="351"/>
        <end position="441"/>
    </location>
</feature>
<reference evidence="6 7" key="1">
    <citation type="submission" date="2013-06" db="EMBL/GenBank/DDBJ databases">
        <title>Complete genome sequence of Paenibacillus mucilaginosus K02.</title>
        <authorList>
            <person name="Xiao B."/>
            <person name="Sun L."/>
            <person name="Xiao L."/>
            <person name="Lian B."/>
        </authorList>
    </citation>
    <scope>NUCLEOTIDE SEQUENCE [LARGE SCALE GENOMIC DNA]</scope>
    <source>
        <strain evidence="6 7">K02</strain>
    </source>
</reference>
<dbReference type="GO" id="GO:0008061">
    <property type="term" value="F:chitin binding"/>
    <property type="evidence" value="ECO:0007669"/>
    <property type="project" value="InterPro"/>
</dbReference>
<evidence type="ECO:0000256" key="4">
    <source>
        <dbReference type="SAM" id="SignalP"/>
    </source>
</evidence>
<keyword evidence="2" id="KW-0326">Glycosidase</keyword>
<evidence type="ECO:0000256" key="1">
    <source>
        <dbReference type="ARBA" id="ARBA00022801"/>
    </source>
</evidence>
<dbReference type="OrthoDB" id="9769314at2"/>
<dbReference type="InterPro" id="IPR013783">
    <property type="entry name" value="Ig-like_fold"/>
</dbReference>
<evidence type="ECO:0000256" key="2">
    <source>
        <dbReference type="ARBA" id="ARBA00023295"/>
    </source>
</evidence>
<evidence type="ECO:0000259" key="5">
    <source>
        <dbReference type="PROSITE" id="PS51910"/>
    </source>
</evidence>
<name>R9UP38_9BACL</name>
<dbReference type="InterPro" id="IPR029070">
    <property type="entry name" value="Chitinase_insertion_sf"/>
</dbReference>
<feature type="chain" id="PRO_5039426145" evidence="4">
    <location>
        <begin position="24"/>
        <end position="536"/>
    </location>
</feature>
<sequence>MRRRSILAASLALLMLGSLTVPANKAKAVTGKIVLGYYNVYYSGDTQSYNSVSSYGSYFNSMSTMTFHADASGNITGTAPSSAITLAASKGIQSFAAVTNQANGAFSSSVAHAIVSDPAVRTNAVNRILSTAKANGYQGVNIDFEDMLASDRPYFNQFISELSSVMRANGLKTIVSVIAKTSDMPTSAWSGVYDYHTLGQYADLIQIMTYDQNGPWGAPGPVAGLPWVDSVLKYAVTQIPSSKIMMGLPAYGYDWNTTTNTGHKAVAWKNVPALLTNNAASVKWDSVQQSPYATYTAADGTSHTIWYENADSIQAKTRLAGTYNLAGVSMWCLRLEDESFWKAVQAGLGTTATTTSPTTSTTTTSTSPTTSTTTTSTSPTTSTTTTSTSPTTSTTTTSTSPTTSTTTTSTSPTTSTTTTSTSSTTSTTTTTTSPMTSTTTLTPSKSAYAAGETVYVTAKVTDSSGKGVYGASVTLSVTSPTGAVTKYTGTTDSTGVKKFVIYTSKKTVKGTYKAQAVTAASTKIATSSAAASYIIK</sequence>
<keyword evidence="4" id="KW-0732">Signal</keyword>
<dbReference type="AlphaFoldDB" id="R9UP38"/>
<dbReference type="Gene3D" id="3.20.20.80">
    <property type="entry name" value="Glycosidases"/>
    <property type="match status" value="1"/>
</dbReference>
<feature type="signal peptide" evidence="4">
    <location>
        <begin position="1"/>
        <end position="23"/>
    </location>
</feature>
<dbReference type="InterPro" id="IPR017853">
    <property type="entry name" value="GH"/>
</dbReference>
<dbReference type="InterPro" id="IPR041704">
    <property type="entry name" value="CFLE_GH18"/>
</dbReference>
<evidence type="ECO:0000313" key="6">
    <source>
        <dbReference type="EMBL" id="AGN70582.1"/>
    </source>
</evidence>
<protein>
    <submittedName>
        <fullName evidence="6">Glycosyl hydrolase</fullName>
    </submittedName>
</protein>
<evidence type="ECO:0000313" key="7">
    <source>
        <dbReference type="Proteomes" id="UP000007392"/>
    </source>
</evidence>
<gene>
    <name evidence="6" type="ORF">B2K_38600</name>
</gene>
<dbReference type="GO" id="GO:0016798">
    <property type="term" value="F:hydrolase activity, acting on glycosyl bonds"/>
    <property type="evidence" value="ECO:0007669"/>
    <property type="project" value="UniProtKB-KW"/>
</dbReference>
<dbReference type="KEGG" id="pmw:B2K_38600"/>
<dbReference type="HOGENOM" id="CLU_536203_0_0_9"/>
<dbReference type="SUPFAM" id="SSF49373">
    <property type="entry name" value="Invasin/intimin cell-adhesion fragments"/>
    <property type="match status" value="1"/>
</dbReference>
<dbReference type="Proteomes" id="UP000007392">
    <property type="component" value="Chromosome"/>
</dbReference>
<dbReference type="InterPro" id="IPR001223">
    <property type="entry name" value="Glyco_hydro18_cat"/>
</dbReference>
<dbReference type="InterPro" id="IPR011583">
    <property type="entry name" value="Chitinase_II/V-like_cat"/>
</dbReference>
<feature type="domain" description="GH18" evidence="5">
    <location>
        <begin position="32"/>
        <end position="351"/>
    </location>
</feature>
<organism evidence="6 7">
    <name type="scientific">Paenibacillus mucilaginosus K02</name>
    <dbReference type="NCBI Taxonomy" id="997761"/>
    <lineage>
        <taxon>Bacteria</taxon>
        <taxon>Bacillati</taxon>
        <taxon>Bacillota</taxon>
        <taxon>Bacilli</taxon>
        <taxon>Bacillales</taxon>
        <taxon>Paenibacillaceae</taxon>
        <taxon>Paenibacillus</taxon>
    </lineage>
</organism>
<evidence type="ECO:0000256" key="3">
    <source>
        <dbReference type="SAM" id="MobiDB-lite"/>
    </source>
</evidence>
<dbReference type="Pfam" id="PF00704">
    <property type="entry name" value="Glyco_hydro_18"/>
    <property type="match status" value="1"/>
</dbReference>
<dbReference type="CDD" id="cd02874">
    <property type="entry name" value="GH18_CFLE_spore_hydrolase"/>
    <property type="match status" value="1"/>
</dbReference>
<dbReference type="SMART" id="SM00636">
    <property type="entry name" value="Glyco_18"/>
    <property type="match status" value="1"/>
</dbReference>
<dbReference type="SUPFAM" id="SSF51445">
    <property type="entry name" value="(Trans)glycosidases"/>
    <property type="match status" value="1"/>
</dbReference>
<dbReference type="PANTHER" id="PTHR46066">
    <property type="entry name" value="CHITINASE DOMAIN-CONTAINING PROTEIN 1 FAMILY MEMBER"/>
    <property type="match status" value="1"/>
</dbReference>
<dbReference type="Gene3D" id="3.10.50.10">
    <property type="match status" value="1"/>
</dbReference>
<dbReference type="InterPro" id="IPR008964">
    <property type="entry name" value="Invasin/intimin_cell_adhesion"/>
</dbReference>
<keyword evidence="1 6" id="KW-0378">Hydrolase</keyword>
<dbReference type="EMBL" id="CP003422">
    <property type="protein sequence ID" value="AGN70582.1"/>
    <property type="molecule type" value="Genomic_DNA"/>
</dbReference>
<accession>R9UP38</accession>
<dbReference type="RefSeq" id="WP_016362336.1">
    <property type="nucleotide sequence ID" value="NC_017672.3"/>
</dbReference>
<dbReference type="Gene3D" id="2.60.40.10">
    <property type="entry name" value="Immunoglobulins"/>
    <property type="match status" value="1"/>
</dbReference>
<proteinExistence type="predicted"/>
<dbReference type="GO" id="GO:0005975">
    <property type="term" value="P:carbohydrate metabolic process"/>
    <property type="evidence" value="ECO:0007669"/>
    <property type="project" value="InterPro"/>
</dbReference>